<accession>A0A285X611</accession>
<dbReference type="GO" id="GO:0006259">
    <property type="term" value="P:DNA metabolic process"/>
    <property type="evidence" value="ECO:0007669"/>
    <property type="project" value="InterPro"/>
</dbReference>
<dbReference type="OrthoDB" id="1045432at2"/>
<gene>
    <name evidence="1" type="ORF">SAMN06296241_1387</name>
</gene>
<dbReference type="Proteomes" id="UP000219193">
    <property type="component" value="Unassembled WGS sequence"/>
</dbReference>
<keyword evidence="2" id="KW-1185">Reference proteome</keyword>
<dbReference type="RefSeq" id="WP_097055551.1">
    <property type="nucleotide sequence ID" value="NZ_OCMF01000001.1"/>
</dbReference>
<sequence>MSTAVAKKSTDTFAKIEERILGLQETGVQFPQNYSPINAAQSARMILQETKDKSGKSALEVCTPPSIANAVLKMVTLGLNPIKKQCYFLVYGNKLECQTSYQGNIAIAKRFGLKDVKAVLIYEGDNFEYNIEQDGRIKISKHSQSFGSLNKKIIGAYAVTTMEDGTIDTTIMTMEDIQNAWKQGATNGNSPAHKNFSGEMAKKSVINRACKSIINSSDDAALLEDEPRESVTEAHVKHQIKENANKQEIGFDEEEGYEVAEEVNDEDENQKLYEEAMAEEAGQSTMTGPGF</sequence>
<dbReference type="InterPro" id="IPR004590">
    <property type="entry name" value="ssDNA_annealing_RecT"/>
</dbReference>
<dbReference type="AlphaFoldDB" id="A0A285X611"/>
<proteinExistence type="predicted"/>
<evidence type="ECO:0000313" key="1">
    <source>
        <dbReference type="EMBL" id="SOC79849.1"/>
    </source>
</evidence>
<reference evidence="2" key="1">
    <citation type="submission" date="2017-09" db="EMBL/GenBank/DDBJ databases">
        <authorList>
            <person name="Varghese N."/>
            <person name="Submissions S."/>
        </authorList>
    </citation>
    <scope>NUCLEOTIDE SEQUENCE [LARGE SCALE GENOMIC DNA]</scope>
    <source>
        <strain evidence="2">CGMCC 1.12641</strain>
    </source>
</reference>
<dbReference type="EMBL" id="OCMF01000001">
    <property type="protein sequence ID" value="SOC79849.1"/>
    <property type="molecule type" value="Genomic_DNA"/>
</dbReference>
<organism evidence="1 2">
    <name type="scientific">Salinimicrobium sediminis</name>
    <dbReference type="NCBI Taxonomy" id="1343891"/>
    <lineage>
        <taxon>Bacteria</taxon>
        <taxon>Pseudomonadati</taxon>
        <taxon>Bacteroidota</taxon>
        <taxon>Flavobacteriia</taxon>
        <taxon>Flavobacteriales</taxon>
        <taxon>Flavobacteriaceae</taxon>
        <taxon>Salinimicrobium</taxon>
    </lineage>
</organism>
<dbReference type="NCBIfam" id="TIGR00616">
    <property type="entry name" value="rect"/>
    <property type="match status" value="1"/>
</dbReference>
<name>A0A285X611_9FLAO</name>
<dbReference type="Pfam" id="PF03837">
    <property type="entry name" value="RecT"/>
    <property type="match status" value="1"/>
</dbReference>
<protein>
    <submittedName>
        <fullName evidence="1">Recombination protein RecT</fullName>
    </submittedName>
</protein>
<dbReference type="InterPro" id="IPR018330">
    <property type="entry name" value="RecT_fam"/>
</dbReference>
<dbReference type="GO" id="GO:0003677">
    <property type="term" value="F:DNA binding"/>
    <property type="evidence" value="ECO:0007669"/>
    <property type="project" value="InterPro"/>
</dbReference>
<evidence type="ECO:0000313" key="2">
    <source>
        <dbReference type="Proteomes" id="UP000219193"/>
    </source>
</evidence>